<gene>
    <name evidence="1" type="ORF">METZ01_LOCUS13774</name>
</gene>
<evidence type="ECO:0000313" key="1">
    <source>
        <dbReference type="EMBL" id="SUZ60920.1"/>
    </source>
</evidence>
<name>A0A381P235_9ZZZZ</name>
<proteinExistence type="predicted"/>
<evidence type="ECO:0008006" key="2">
    <source>
        <dbReference type="Google" id="ProtNLM"/>
    </source>
</evidence>
<accession>A0A381P235</accession>
<protein>
    <recommendedName>
        <fullName evidence="2">Fibronectin type-III domain-containing protein</fullName>
    </recommendedName>
</protein>
<sequence length="711" mass="80202">MFIIIICFSTLVGQDERSHRVTTPYYADDEYDKYTSVGQLGLTLTNFGIIGNGWNQMEDGSIHPSCQYKQHTEIAREQVEHFSYAGLWIGGIVNGQRRVSTAIVDGVFEAGDEGFEFFAQTSIKIQSSISSTTQDSMADYYSPDAISHQDMIAEFKDYGIAYNDNLGISNHTPLGIDVRMEAYSWNYSYANSFVILNYTITNASPDTIQDIHAGIWADPSVANFNYTDYYTPGGGFTWYDNLDGFDKTTDDRGYKRNIAYQYDVDGDDGWAESYIGVSMLGSSIPSKYVRSNYNQWVWTNSNNSDYPAYSMPIDDAERYDKMSSSVPTGTGPDYTDEGYPSSENSWLFLMSSGPVGSTPITEDSTSWALPPGDSCHIALTILCARWTPGTGNESSERRMDLHVNYDWAQKAYDGEDKNRNNILDDGEDVNENGLIDRYILPSPPPSPNMELTIEDRKIILYWQTNAEQFIDPISQEKDFEGYRIYGARKTMNETLEEFTLLAEFDQKNEIGYNTGFDAVRVVNDSGEPDSILINGSFFNYTYTNEGVNNGWLNYFAITAFDQGDPDANLESLESSLYSNRTYVYPGISMTDNIEWVGEPTVYPNPYRGQALWDGYGSRNKMVWFRNIPVMAEIRIFSLAGDLVDIIQHDETYMGRDIDNIDEQNSPVMAGGEHAWDLITMHDQATATGLYLFTVEDKVSGKIKEGKFLIIK</sequence>
<dbReference type="AlphaFoldDB" id="A0A381P235"/>
<dbReference type="EMBL" id="UINC01000774">
    <property type="protein sequence ID" value="SUZ60920.1"/>
    <property type="molecule type" value="Genomic_DNA"/>
</dbReference>
<reference evidence="1" key="1">
    <citation type="submission" date="2018-05" db="EMBL/GenBank/DDBJ databases">
        <authorList>
            <person name="Lanie J.A."/>
            <person name="Ng W.-L."/>
            <person name="Kazmierczak K.M."/>
            <person name="Andrzejewski T.M."/>
            <person name="Davidsen T.M."/>
            <person name="Wayne K.J."/>
            <person name="Tettelin H."/>
            <person name="Glass J.I."/>
            <person name="Rusch D."/>
            <person name="Podicherti R."/>
            <person name="Tsui H.-C.T."/>
            <person name="Winkler M.E."/>
        </authorList>
    </citation>
    <scope>NUCLEOTIDE SEQUENCE</scope>
</reference>
<organism evidence="1">
    <name type="scientific">marine metagenome</name>
    <dbReference type="NCBI Taxonomy" id="408172"/>
    <lineage>
        <taxon>unclassified sequences</taxon>
        <taxon>metagenomes</taxon>
        <taxon>ecological metagenomes</taxon>
    </lineage>
</organism>